<accession>A0A0B4XMU8</accession>
<proteinExistence type="predicted"/>
<organism evidence="4 5">
    <name type="scientific">Isoalcanivorax pacificus W11-5</name>
    <dbReference type="NCBI Taxonomy" id="391936"/>
    <lineage>
        <taxon>Bacteria</taxon>
        <taxon>Pseudomonadati</taxon>
        <taxon>Pseudomonadota</taxon>
        <taxon>Gammaproteobacteria</taxon>
        <taxon>Oceanospirillales</taxon>
        <taxon>Alcanivoracaceae</taxon>
        <taxon>Isoalcanivorax</taxon>
    </lineage>
</organism>
<evidence type="ECO:0000259" key="3">
    <source>
        <dbReference type="Pfam" id="PF09375"/>
    </source>
</evidence>
<keyword evidence="5" id="KW-1185">Reference proteome</keyword>
<name>A0A0B4XMU8_9GAMM</name>
<dbReference type="GO" id="GO:0030313">
    <property type="term" value="C:cell envelope"/>
    <property type="evidence" value="ECO:0007669"/>
    <property type="project" value="UniProtKB-SubCell"/>
</dbReference>
<protein>
    <recommendedName>
        <fullName evidence="3">Imelysin-like domain-containing protein</fullName>
    </recommendedName>
</protein>
<dbReference type="CDD" id="cd14659">
    <property type="entry name" value="Imelysin-like_IPPA"/>
    <property type="match status" value="1"/>
</dbReference>
<dbReference type="PROSITE" id="PS51257">
    <property type="entry name" value="PROKAR_LIPOPROTEIN"/>
    <property type="match status" value="1"/>
</dbReference>
<dbReference type="STRING" id="391936.S7S_07770"/>
<dbReference type="InterPro" id="IPR034984">
    <property type="entry name" value="Imelysin-like_IPPA"/>
</dbReference>
<dbReference type="AlphaFoldDB" id="A0A0B4XMU8"/>
<dbReference type="KEGG" id="apac:S7S_07770"/>
<dbReference type="InterPro" id="IPR018976">
    <property type="entry name" value="Imelysin-like"/>
</dbReference>
<gene>
    <name evidence="4" type="ORF">S7S_07770</name>
</gene>
<dbReference type="Proteomes" id="UP000006764">
    <property type="component" value="Chromosome"/>
</dbReference>
<dbReference type="RefSeq" id="WP_008735750.1">
    <property type="nucleotide sequence ID" value="NZ_CP004387.1"/>
</dbReference>
<comment type="subcellular location">
    <subcellularLocation>
        <location evidence="1">Cell envelope</location>
    </subcellularLocation>
</comment>
<dbReference type="Pfam" id="PF09375">
    <property type="entry name" value="Peptidase_M75"/>
    <property type="match status" value="1"/>
</dbReference>
<sequence length="342" mass="37867">MRLLTVATTALLLSACGAPQRDVITHLADNVLLPAHQHWADSNRTLADHAQRYCSGGIDLDALHSAFGAARHQWAALQPQLVGPMSEGNRSWQVQFYPDKRNLVARQAEELLDAHPQLDHAQLADASVVVQGLSAFEYVLFDDSIDLPAQRERYCPLLIAIGQHQQQLAQEMVTLWEQPDGMLVQLKAFPNARYAEPRDALADILRVQITGLDTLKKKLGTPMGRLNRGVPQPFQAEAWRSRQSLDNLRATVEGAQAIWQAPGVHELVNDNSLATRIDDAYTDVLTRLDSAPASLVELVQDTAHKAWLDALYDSLNTLHRLHQNELAAALEIQIGFNANDGD</sequence>
<evidence type="ECO:0000256" key="2">
    <source>
        <dbReference type="ARBA" id="ARBA00022729"/>
    </source>
</evidence>
<dbReference type="HOGENOM" id="CLU_061785_1_0_6"/>
<reference evidence="4 5" key="1">
    <citation type="journal article" date="2012" name="J. Bacteriol.">
        <title>Genome sequence of an alkane-degrading bacterium, Alcanivorax pacificus type strain W11-5, isolated from deep sea sediment.</title>
        <authorList>
            <person name="Lai Q."/>
            <person name="Shao Z."/>
        </authorList>
    </citation>
    <scope>NUCLEOTIDE SEQUENCE [LARGE SCALE GENOMIC DNA]</scope>
    <source>
        <strain evidence="4 5">W11-5</strain>
    </source>
</reference>
<evidence type="ECO:0000313" key="4">
    <source>
        <dbReference type="EMBL" id="AJD47970.1"/>
    </source>
</evidence>
<evidence type="ECO:0000313" key="5">
    <source>
        <dbReference type="Proteomes" id="UP000006764"/>
    </source>
</evidence>
<dbReference type="OrthoDB" id="5729110at2"/>
<keyword evidence="2" id="KW-0732">Signal</keyword>
<dbReference type="InterPro" id="IPR038352">
    <property type="entry name" value="Imelysin_sf"/>
</dbReference>
<dbReference type="EMBL" id="CP004387">
    <property type="protein sequence ID" value="AJD47970.1"/>
    <property type="molecule type" value="Genomic_DNA"/>
</dbReference>
<feature type="domain" description="Imelysin-like" evidence="3">
    <location>
        <begin position="33"/>
        <end position="321"/>
    </location>
</feature>
<evidence type="ECO:0000256" key="1">
    <source>
        <dbReference type="ARBA" id="ARBA00004196"/>
    </source>
</evidence>
<dbReference type="Gene3D" id="1.20.1420.20">
    <property type="entry name" value="M75 peptidase, HXXE motif"/>
    <property type="match status" value="1"/>
</dbReference>